<reference evidence="12 13" key="1">
    <citation type="journal article" date="2020" name="Syst. Appl. Microbiol.">
        <title>Arthrospiribacter ruber gen. nov., sp. nov., a novel bacterium isolated from Arthrospira cultures.</title>
        <authorList>
            <person name="Waleron M."/>
            <person name="Misztak A."/>
            <person name="Waleron M.M."/>
            <person name="Furmaniak M."/>
            <person name="Mrozik A."/>
            <person name="Waleron K."/>
        </authorList>
    </citation>
    <scope>NUCLEOTIDE SEQUENCE [LARGE SCALE GENOMIC DNA]</scope>
    <source>
        <strain evidence="12 13">DPMB0001</strain>
    </source>
</reference>
<dbReference type="GO" id="GO:0030295">
    <property type="term" value="F:protein kinase activator activity"/>
    <property type="evidence" value="ECO:0007669"/>
    <property type="project" value="TreeGrafter"/>
</dbReference>
<evidence type="ECO:0000256" key="7">
    <source>
        <dbReference type="ARBA" id="ARBA00022840"/>
    </source>
</evidence>
<dbReference type="Proteomes" id="UP000727490">
    <property type="component" value="Unassembled WGS sequence"/>
</dbReference>
<evidence type="ECO:0000256" key="6">
    <source>
        <dbReference type="ARBA" id="ARBA00022777"/>
    </source>
</evidence>
<dbReference type="InterPro" id="IPR011990">
    <property type="entry name" value="TPR-like_helical_dom_sf"/>
</dbReference>
<dbReference type="PANTHER" id="PTHR42878:SF7">
    <property type="entry name" value="SENSOR HISTIDINE KINASE GLRK"/>
    <property type="match status" value="1"/>
</dbReference>
<dbReference type="Pfam" id="PF02518">
    <property type="entry name" value="HATPase_c"/>
    <property type="match status" value="1"/>
</dbReference>
<evidence type="ECO:0000256" key="1">
    <source>
        <dbReference type="ARBA" id="ARBA00000085"/>
    </source>
</evidence>
<dbReference type="InterPro" id="IPR004358">
    <property type="entry name" value="Sig_transdc_His_kin-like_C"/>
</dbReference>
<dbReference type="Gene3D" id="3.30.565.10">
    <property type="entry name" value="Histidine kinase-like ATPase, C-terminal domain"/>
    <property type="match status" value="1"/>
</dbReference>
<dbReference type="CDD" id="cd00082">
    <property type="entry name" value="HisKA"/>
    <property type="match status" value="1"/>
</dbReference>
<gene>
    <name evidence="12" type="ORF">EGN73_12645</name>
</gene>
<dbReference type="Pfam" id="PF00512">
    <property type="entry name" value="HisKA"/>
    <property type="match status" value="1"/>
</dbReference>
<accession>A0A951MET3</accession>
<dbReference type="PROSITE" id="PS50109">
    <property type="entry name" value="HIS_KIN"/>
    <property type="match status" value="1"/>
</dbReference>
<evidence type="ECO:0000256" key="10">
    <source>
        <dbReference type="SAM" id="Phobius"/>
    </source>
</evidence>
<evidence type="ECO:0000313" key="12">
    <source>
        <dbReference type="EMBL" id="MBW3468655.1"/>
    </source>
</evidence>
<feature type="coiled-coil region" evidence="9">
    <location>
        <begin position="423"/>
        <end position="450"/>
    </location>
</feature>
<evidence type="ECO:0000259" key="11">
    <source>
        <dbReference type="PROSITE" id="PS50109"/>
    </source>
</evidence>
<organism evidence="12 13">
    <name type="scientific">Arthrospiribacter ruber</name>
    <dbReference type="NCBI Taxonomy" id="2487934"/>
    <lineage>
        <taxon>Bacteria</taxon>
        <taxon>Pseudomonadati</taxon>
        <taxon>Bacteroidota</taxon>
        <taxon>Cytophagia</taxon>
        <taxon>Cytophagales</taxon>
        <taxon>Cyclobacteriaceae</taxon>
        <taxon>Arthrospiribacter</taxon>
    </lineage>
</organism>
<keyword evidence="6" id="KW-0418">Kinase</keyword>
<dbReference type="SMART" id="SM00387">
    <property type="entry name" value="HATPase_c"/>
    <property type="match status" value="1"/>
</dbReference>
<evidence type="ECO:0000256" key="2">
    <source>
        <dbReference type="ARBA" id="ARBA00012438"/>
    </source>
</evidence>
<sequence length="679" mass="78042">MRESVSISTKNCNPKTAGLACSAIFIILFLLQPLKATAKQSLDSLDTYIYQEKSSEKRLELIFKLLDKNYNTAIILQLSEKAIQLSDSLRNREKKALALERSGMAYNAYGDHFKASERLNESLEMYQSLGNLDGVNAAKRSLGETYRAARNYPLAMKSLQESLDYFLEKKDSVMLARIYNRMAATLFEIIFLETEGVEVKKEFREPDSKTSLMFDKDPAWKQYKDSLMNYIHLANELAISKQRYDLVISTEIIHAAYFTYTAQYEEAVRRFQGIIEIIEDSGLYEDLPLVFYNLAMLHLPNYLNQPETSMEFAKMAIEESRNLDIKAYEYMGFNVLHQAYAAQGEYQNAYESVLEVLENLKIFTADELEIKLKTQEIEYKLAQNEIELRSRRNQLWIVWIATFLIVLSFSGFTYILNRRNKKKQALMEELNRKNLMISEQNQELEKINAEKDKFFGIIAHDLRGPFATIIGFSKILEDEVQNQNYAEIGKTSKLISESAEKAMNLLTNLMHWTLSKTKRLDYYPETINLNQLVRENISLLSETAKQKRIDLQQDILENIQVFTDRNMLNTVFRNLISNALKFTRPGGAVSVMAVERTNDVLILVKDNGIGMDSKEAATIFNLDRKTGRKGTGGEPSTGLGLILCKEFIELMGGKIWIESQEEKGTIVYFSLPLEKINFS</sequence>
<keyword evidence="7" id="KW-0067">ATP-binding</keyword>
<dbReference type="SUPFAM" id="SSF47384">
    <property type="entry name" value="Homodimeric domain of signal transducing histidine kinase"/>
    <property type="match status" value="1"/>
</dbReference>
<dbReference type="InterPro" id="IPR036097">
    <property type="entry name" value="HisK_dim/P_sf"/>
</dbReference>
<feature type="transmembrane region" description="Helical" evidence="10">
    <location>
        <begin position="396"/>
        <end position="417"/>
    </location>
</feature>
<dbReference type="InterPro" id="IPR050351">
    <property type="entry name" value="BphY/WalK/GraS-like"/>
</dbReference>
<evidence type="ECO:0000256" key="3">
    <source>
        <dbReference type="ARBA" id="ARBA00022553"/>
    </source>
</evidence>
<dbReference type="FunFam" id="3.30.565.10:FF:000006">
    <property type="entry name" value="Sensor histidine kinase WalK"/>
    <property type="match status" value="1"/>
</dbReference>
<comment type="caution">
    <text evidence="12">The sequence shown here is derived from an EMBL/GenBank/DDBJ whole genome shotgun (WGS) entry which is preliminary data.</text>
</comment>
<evidence type="ECO:0000256" key="8">
    <source>
        <dbReference type="ARBA" id="ARBA00023012"/>
    </source>
</evidence>
<dbReference type="SMART" id="SM00388">
    <property type="entry name" value="HisKA"/>
    <property type="match status" value="1"/>
</dbReference>
<dbReference type="GO" id="GO:0000156">
    <property type="term" value="F:phosphorelay response regulator activity"/>
    <property type="evidence" value="ECO:0007669"/>
    <property type="project" value="TreeGrafter"/>
</dbReference>
<keyword evidence="5" id="KW-0547">Nucleotide-binding</keyword>
<dbReference type="PANTHER" id="PTHR42878">
    <property type="entry name" value="TWO-COMPONENT HISTIDINE KINASE"/>
    <property type="match status" value="1"/>
</dbReference>
<comment type="catalytic activity">
    <reaction evidence="1">
        <text>ATP + protein L-histidine = ADP + protein N-phospho-L-histidine.</text>
        <dbReference type="EC" id="2.7.13.3"/>
    </reaction>
</comment>
<dbReference type="InterPro" id="IPR003594">
    <property type="entry name" value="HATPase_dom"/>
</dbReference>
<dbReference type="SUPFAM" id="SSF48452">
    <property type="entry name" value="TPR-like"/>
    <property type="match status" value="2"/>
</dbReference>
<evidence type="ECO:0000256" key="5">
    <source>
        <dbReference type="ARBA" id="ARBA00022741"/>
    </source>
</evidence>
<dbReference type="GO" id="GO:0005524">
    <property type="term" value="F:ATP binding"/>
    <property type="evidence" value="ECO:0007669"/>
    <property type="project" value="UniProtKB-KW"/>
</dbReference>
<dbReference type="CDD" id="cd00075">
    <property type="entry name" value="HATPase"/>
    <property type="match status" value="1"/>
</dbReference>
<dbReference type="InterPro" id="IPR005467">
    <property type="entry name" value="His_kinase_dom"/>
</dbReference>
<keyword evidence="8" id="KW-0902">Two-component regulatory system</keyword>
<dbReference type="Gene3D" id="1.25.40.10">
    <property type="entry name" value="Tetratricopeptide repeat domain"/>
    <property type="match status" value="2"/>
</dbReference>
<dbReference type="EC" id="2.7.13.3" evidence="2"/>
<keyword evidence="4" id="KW-0808">Transferase</keyword>
<evidence type="ECO:0000256" key="4">
    <source>
        <dbReference type="ARBA" id="ARBA00022679"/>
    </source>
</evidence>
<proteinExistence type="predicted"/>
<dbReference type="InterPro" id="IPR003661">
    <property type="entry name" value="HisK_dim/P_dom"/>
</dbReference>
<keyword evidence="9" id="KW-0175">Coiled coil</keyword>
<name>A0A951MET3_9BACT</name>
<dbReference type="AlphaFoldDB" id="A0A951MET3"/>
<dbReference type="GO" id="GO:0000155">
    <property type="term" value="F:phosphorelay sensor kinase activity"/>
    <property type="evidence" value="ECO:0007669"/>
    <property type="project" value="InterPro"/>
</dbReference>
<keyword evidence="13" id="KW-1185">Reference proteome</keyword>
<dbReference type="Gene3D" id="1.10.287.130">
    <property type="match status" value="1"/>
</dbReference>
<evidence type="ECO:0000256" key="9">
    <source>
        <dbReference type="SAM" id="Coils"/>
    </source>
</evidence>
<keyword evidence="3" id="KW-0597">Phosphoprotein</keyword>
<feature type="domain" description="Histidine kinase" evidence="11">
    <location>
        <begin position="457"/>
        <end position="675"/>
    </location>
</feature>
<keyword evidence="10" id="KW-0812">Transmembrane</keyword>
<dbReference type="EMBL" id="RPHB01000005">
    <property type="protein sequence ID" value="MBW3468655.1"/>
    <property type="molecule type" value="Genomic_DNA"/>
</dbReference>
<dbReference type="SUPFAM" id="SSF55874">
    <property type="entry name" value="ATPase domain of HSP90 chaperone/DNA topoisomerase II/histidine kinase"/>
    <property type="match status" value="1"/>
</dbReference>
<keyword evidence="10" id="KW-0472">Membrane</keyword>
<dbReference type="PRINTS" id="PR00344">
    <property type="entry name" value="BCTRLSENSOR"/>
</dbReference>
<evidence type="ECO:0000313" key="13">
    <source>
        <dbReference type="Proteomes" id="UP000727490"/>
    </source>
</evidence>
<protein>
    <recommendedName>
        <fullName evidence="2">histidine kinase</fullName>
        <ecNumber evidence="2">2.7.13.3</ecNumber>
    </recommendedName>
</protein>
<keyword evidence="10" id="KW-1133">Transmembrane helix</keyword>
<dbReference type="InterPro" id="IPR036890">
    <property type="entry name" value="HATPase_C_sf"/>
</dbReference>
<dbReference type="GO" id="GO:0007234">
    <property type="term" value="P:osmosensory signaling via phosphorelay pathway"/>
    <property type="evidence" value="ECO:0007669"/>
    <property type="project" value="TreeGrafter"/>
</dbReference>